<dbReference type="EMBL" id="JANAVB010043216">
    <property type="protein sequence ID" value="KAJ6793166.1"/>
    <property type="molecule type" value="Genomic_DNA"/>
</dbReference>
<organism evidence="11 12">
    <name type="scientific">Iris pallida</name>
    <name type="common">Sweet iris</name>
    <dbReference type="NCBI Taxonomy" id="29817"/>
    <lineage>
        <taxon>Eukaryota</taxon>
        <taxon>Viridiplantae</taxon>
        <taxon>Streptophyta</taxon>
        <taxon>Embryophyta</taxon>
        <taxon>Tracheophyta</taxon>
        <taxon>Spermatophyta</taxon>
        <taxon>Magnoliopsida</taxon>
        <taxon>Liliopsida</taxon>
        <taxon>Asparagales</taxon>
        <taxon>Iridaceae</taxon>
        <taxon>Iridoideae</taxon>
        <taxon>Irideae</taxon>
        <taxon>Iris</taxon>
    </lineage>
</organism>
<dbReference type="GO" id="GO:0008889">
    <property type="term" value="F:glycerophosphodiester phosphodiesterase activity"/>
    <property type="evidence" value="ECO:0007669"/>
    <property type="project" value="UniProtKB-EC"/>
</dbReference>
<dbReference type="FunFam" id="3.20.20.190:FF:000011">
    <property type="entry name" value="Glycerophosphodiester phosphodiesterase GDPDL3"/>
    <property type="match status" value="1"/>
</dbReference>
<comment type="catalytic activity">
    <reaction evidence="7">
        <text>a sn-glycero-3-phosphodiester + H2O = an alcohol + sn-glycerol 3-phosphate + H(+)</text>
        <dbReference type="Rhea" id="RHEA:12969"/>
        <dbReference type="ChEBI" id="CHEBI:15377"/>
        <dbReference type="ChEBI" id="CHEBI:15378"/>
        <dbReference type="ChEBI" id="CHEBI:30879"/>
        <dbReference type="ChEBI" id="CHEBI:57597"/>
        <dbReference type="ChEBI" id="CHEBI:83408"/>
        <dbReference type="EC" id="3.1.4.46"/>
    </reaction>
</comment>
<comment type="similarity">
    <text evidence="1">Belongs to the glycerophosphoryl diester phosphodiesterase family.</text>
</comment>
<dbReference type="CDD" id="cd08604">
    <property type="entry name" value="GDPD_SHV3_repeat_2"/>
    <property type="match status" value="1"/>
</dbReference>
<dbReference type="PANTHER" id="PTHR43620">
    <property type="entry name" value="GLYCEROPHOSPHORYL DIESTER PHOSPHODIESTERASE"/>
    <property type="match status" value="1"/>
</dbReference>
<dbReference type="Gene3D" id="3.20.20.190">
    <property type="entry name" value="Phosphatidylinositol (PI) phosphodiesterase"/>
    <property type="match status" value="2"/>
</dbReference>
<keyword evidence="4" id="KW-0319">Glycerol metabolism</keyword>
<dbReference type="EC" id="3.1.4.46" evidence="2"/>
<dbReference type="SUPFAM" id="SSF51695">
    <property type="entry name" value="PLC-like phosphodiesterases"/>
    <property type="match status" value="2"/>
</dbReference>
<keyword evidence="8" id="KW-0812">Transmembrane</keyword>
<evidence type="ECO:0000256" key="6">
    <source>
        <dbReference type="ARBA" id="ARBA00023180"/>
    </source>
</evidence>
<dbReference type="Pfam" id="PF03009">
    <property type="entry name" value="GDPD"/>
    <property type="match status" value="1"/>
</dbReference>
<evidence type="ECO:0000256" key="2">
    <source>
        <dbReference type="ARBA" id="ARBA00012247"/>
    </source>
</evidence>
<evidence type="ECO:0000313" key="11">
    <source>
        <dbReference type="EMBL" id="KAJ6793166.1"/>
    </source>
</evidence>
<dbReference type="PANTHER" id="PTHR43620:SF7">
    <property type="entry name" value="GLYCEROPHOSPHODIESTER PHOSPHODIESTERASE GDPD5-RELATED"/>
    <property type="match status" value="1"/>
</dbReference>
<reference evidence="11" key="1">
    <citation type="journal article" date="2023" name="GigaByte">
        <title>Genome assembly of the bearded iris, Iris pallida Lam.</title>
        <authorList>
            <person name="Bruccoleri R.E."/>
            <person name="Oakeley E.J."/>
            <person name="Faust A.M.E."/>
            <person name="Altorfer M."/>
            <person name="Dessus-Babus S."/>
            <person name="Burckhardt D."/>
            <person name="Oertli M."/>
            <person name="Naumann U."/>
            <person name="Petersen F."/>
            <person name="Wong J."/>
        </authorList>
    </citation>
    <scope>NUCLEOTIDE SEQUENCE</scope>
    <source>
        <strain evidence="11">GSM-AAB239-AS_SAM_17_03QT</strain>
    </source>
</reference>
<keyword evidence="8" id="KW-1133">Transmembrane helix</keyword>
<evidence type="ECO:0000256" key="9">
    <source>
        <dbReference type="SAM" id="SignalP"/>
    </source>
</evidence>
<reference evidence="11" key="2">
    <citation type="submission" date="2023-04" db="EMBL/GenBank/DDBJ databases">
        <authorList>
            <person name="Bruccoleri R.E."/>
            <person name="Oakeley E.J."/>
            <person name="Faust A.-M."/>
            <person name="Dessus-Babus S."/>
            <person name="Altorfer M."/>
            <person name="Burckhardt D."/>
            <person name="Oertli M."/>
            <person name="Naumann U."/>
            <person name="Petersen F."/>
            <person name="Wong J."/>
        </authorList>
    </citation>
    <scope>NUCLEOTIDE SEQUENCE</scope>
    <source>
        <strain evidence="11">GSM-AAB239-AS_SAM_17_03QT</strain>
        <tissue evidence="11">Leaf</tissue>
    </source>
</reference>
<feature type="signal peptide" evidence="9">
    <location>
        <begin position="1"/>
        <end position="30"/>
    </location>
</feature>
<comment type="caution">
    <text evidence="11">The sequence shown here is derived from an EMBL/GenBank/DDBJ whole genome shotgun (WGS) entry which is preliminary data.</text>
</comment>
<dbReference type="FunFam" id="3.20.20.190:FF:000013">
    <property type="entry name" value="Glycerophosphodiester phosphodiesterase GDPDL3"/>
    <property type="match status" value="1"/>
</dbReference>
<keyword evidence="5" id="KW-0378">Hydrolase</keyword>
<evidence type="ECO:0000256" key="5">
    <source>
        <dbReference type="ARBA" id="ARBA00022801"/>
    </source>
</evidence>
<evidence type="ECO:0000259" key="10">
    <source>
        <dbReference type="PROSITE" id="PS51704"/>
    </source>
</evidence>
<dbReference type="InterPro" id="IPR030395">
    <property type="entry name" value="GP_PDE_dom"/>
</dbReference>
<proteinExistence type="inferred from homology"/>
<evidence type="ECO:0000256" key="4">
    <source>
        <dbReference type="ARBA" id="ARBA00022798"/>
    </source>
</evidence>
<dbReference type="GO" id="GO:0006629">
    <property type="term" value="P:lipid metabolic process"/>
    <property type="evidence" value="ECO:0007669"/>
    <property type="project" value="InterPro"/>
</dbReference>
<evidence type="ECO:0000313" key="12">
    <source>
        <dbReference type="Proteomes" id="UP001140949"/>
    </source>
</evidence>
<evidence type="ECO:0000256" key="3">
    <source>
        <dbReference type="ARBA" id="ARBA00022729"/>
    </source>
</evidence>
<evidence type="ECO:0000256" key="1">
    <source>
        <dbReference type="ARBA" id="ARBA00007277"/>
    </source>
</evidence>
<keyword evidence="3 9" id="KW-0732">Signal</keyword>
<protein>
    <recommendedName>
        <fullName evidence="2">glycerophosphodiester phosphodiesterase</fullName>
        <ecNumber evidence="2">3.1.4.46</ecNumber>
    </recommendedName>
</protein>
<sequence length="762" mass="83613">MMWGWRSSSSLAPLLLLLLVSRLATATAQAAESPWLTLTGNTPAVVARGGFSGLFPDSSLIAYQFTYSVGLPDTISWCDVQLMKDGVGICLPTMLLDNCTDIQTSLPGKRSKSYSVNGLLKYGWFSVDYDFSDLAKVSLIRQILSRSEKFDGLYPILKVEDVAQTKPPALWLNVQNDIFYRQHNLSMRSYLLSISRKVIVNYISSPEVDFLRSILARISRGKTKLVFRFLDEDMIEPSLNQSYGSLLKNLTFIKTFASGILIPKYYIWPVTSDFYLQPHTSVVMDAHKEGLEVFASNFANDDPFISYNYSYDPLAEYLNFIDNGNFSVDGFLTDFPITAAEAIGCFANVKESKSEDGKPVVISHNGASGNYPDCTDLAYQQAVEDGADFIDCPVQVTQDGTLICMSSINLLDDTTAATSSLRSRSSVIPEIQGTPGIFTFNVTWEEIQKNVKPLMSSPEPGFALLRNPRYKNKGNFMQLSDFLAYAKGKGLSGILISIEHAAFVAENVGYSVVDAVINALKDSGYSNQTVLDVMIQSTNSSVLTNFKKKTNYKLVYMVDESIGSADPSALADMRKFANAVAVNKKSIYPDNQAFTIRQTDLVKNLQASGFSVFVYLLTNEFVSQAWDFFSDPTVEINSFVKGIGVDGIITDFPRTSTRYRSQNSCLKLGDNTPNYMLPVEGGFLLNNVVDPSVQPPALAPLPVLDASDVLEPPLPSVSTKAPPSISAPPAVQPSAVGRRCVAMSIFGTLVTLILSGSLLLRI</sequence>
<evidence type="ECO:0000256" key="7">
    <source>
        <dbReference type="ARBA" id="ARBA00047512"/>
    </source>
</evidence>
<feature type="domain" description="GP-PDE" evidence="10">
    <location>
        <begin position="359"/>
        <end position="660"/>
    </location>
</feature>
<gene>
    <name evidence="11" type="ORF">M6B38_111360</name>
</gene>
<feature type="chain" id="PRO_5043859007" description="glycerophosphodiester phosphodiesterase" evidence="9">
    <location>
        <begin position="31"/>
        <end position="762"/>
    </location>
</feature>
<dbReference type="Proteomes" id="UP001140949">
    <property type="component" value="Unassembled WGS sequence"/>
</dbReference>
<feature type="domain" description="GP-PDE" evidence="10">
    <location>
        <begin position="43"/>
        <end position="343"/>
    </location>
</feature>
<keyword evidence="8" id="KW-0472">Membrane</keyword>
<name>A0AAX6DN72_IRIPA</name>
<dbReference type="PROSITE" id="PS51704">
    <property type="entry name" value="GP_PDE"/>
    <property type="match status" value="2"/>
</dbReference>
<feature type="transmembrane region" description="Helical" evidence="8">
    <location>
        <begin position="741"/>
        <end position="760"/>
    </location>
</feature>
<keyword evidence="12" id="KW-1185">Reference proteome</keyword>
<dbReference type="CDD" id="cd08603">
    <property type="entry name" value="GDPD_SHV3_repeat_1"/>
    <property type="match status" value="1"/>
</dbReference>
<accession>A0AAX6DN72</accession>
<dbReference type="AlphaFoldDB" id="A0AAX6DN72"/>
<dbReference type="InterPro" id="IPR017946">
    <property type="entry name" value="PLC-like_Pdiesterase_TIM-brl"/>
</dbReference>
<evidence type="ECO:0000256" key="8">
    <source>
        <dbReference type="SAM" id="Phobius"/>
    </source>
</evidence>
<dbReference type="GO" id="GO:0006071">
    <property type="term" value="P:glycerol metabolic process"/>
    <property type="evidence" value="ECO:0007669"/>
    <property type="project" value="UniProtKB-KW"/>
</dbReference>
<keyword evidence="6" id="KW-0325">Glycoprotein</keyword>